<protein>
    <recommendedName>
        <fullName evidence="5">Mid2 domain-containing protein</fullName>
    </recommendedName>
</protein>
<evidence type="ECO:0000313" key="3">
    <source>
        <dbReference type="EMBL" id="KAF2234915.1"/>
    </source>
</evidence>
<feature type="compositionally biased region" description="Basic and acidic residues" evidence="1">
    <location>
        <begin position="370"/>
        <end position="400"/>
    </location>
</feature>
<organism evidence="3 4">
    <name type="scientific">Viridothelium virens</name>
    <name type="common">Speckled blister lichen</name>
    <name type="synonym">Trypethelium virens</name>
    <dbReference type="NCBI Taxonomy" id="1048519"/>
    <lineage>
        <taxon>Eukaryota</taxon>
        <taxon>Fungi</taxon>
        <taxon>Dikarya</taxon>
        <taxon>Ascomycota</taxon>
        <taxon>Pezizomycotina</taxon>
        <taxon>Dothideomycetes</taxon>
        <taxon>Dothideomycetes incertae sedis</taxon>
        <taxon>Trypetheliales</taxon>
        <taxon>Trypetheliaceae</taxon>
        <taxon>Viridothelium</taxon>
    </lineage>
</organism>
<reference evidence="3" key="1">
    <citation type="journal article" date="2020" name="Stud. Mycol.">
        <title>101 Dothideomycetes genomes: a test case for predicting lifestyles and emergence of pathogens.</title>
        <authorList>
            <person name="Haridas S."/>
            <person name="Albert R."/>
            <person name="Binder M."/>
            <person name="Bloem J."/>
            <person name="Labutti K."/>
            <person name="Salamov A."/>
            <person name="Andreopoulos B."/>
            <person name="Baker S."/>
            <person name="Barry K."/>
            <person name="Bills G."/>
            <person name="Bluhm B."/>
            <person name="Cannon C."/>
            <person name="Castanera R."/>
            <person name="Culley D."/>
            <person name="Daum C."/>
            <person name="Ezra D."/>
            <person name="Gonzalez J."/>
            <person name="Henrissat B."/>
            <person name="Kuo A."/>
            <person name="Liang C."/>
            <person name="Lipzen A."/>
            <person name="Lutzoni F."/>
            <person name="Magnuson J."/>
            <person name="Mondo S."/>
            <person name="Nolan M."/>
            <person name="Ohm R."/>
            <person name="Pangilinan J."/>
            <person name="Park H.-J."/>
            <person name="Ramirez L."/>
            <person name="Alfaro M."/>
            <person name="Sun H."/>
            <person name="Tritt A."/>
            <person name="Yoshinaga Y."/>
            <person name="Zwiers L.-H."/>
            <person name="Turgeon B."/>
            <person name="Goodwin S."/>
            <person name="Spatafora J."/>
            <person name="Crous P."/>
            <person name="Grigoriev I."/>
        </authorList>
    </citation>
    <scope>NUCLEOTIDE SEQUENCE</scope>
    <source>
        <strain evidence="3">Tuck. ex Michener</strain>
    </source>
</reference>
<gene>
    <name evidence="3" type="ORF">EV356DRAFT_566836</name>
</gene>
<proteinExistence type="predicted"/>
<feature type="region of interest" description="Disordered" evidence="1">
    <location>
        <begin position="159"/>
        <end position="184"/>
    </location>
</feature>
<accession>A0A6A6HA12</accession>
<keyword evidence="2" id="KW-0472">Membrane</keyword>
<dbReference type="Proteomes" id="UP000800092">
    <property type="component" value="Unassembled WGS sequence"/>
</dbReference>
<keyword evidence="4" id="KW-1185">Reference proteome</keyword>
<feature type="compositionally biased region" description="Polar residues" evidence="1">
    <location>
        <begin position="307"/>
        <end position="316"/>
    </location>
</feature>
<name>A0A6A6HA12_VIRVR</name>
<evidence type="ECO:0000256" key="2">
    <source>
        <dbReference type="SAM" id="Phobius"/>
    </source>
</evidence>
<evidence type="ECO:0000256" key="1">
    <source>
        <dbReference type="SAM" id="MobiDB-lite"/>
    </source>
</evidence>
<feature type="region of interest" description="Disordered" evidence="1">
    <location>
        <begin position="359"/>
        <end position="413"/>
    </location>
</feature>
<feature type="region of interest" description="Disordered" evidence="1">
    <location>
        <begin position="271"/>
        <end position="341"/>
    </location>
</feature>
<sequence length="413" mass="44822">MLDRSELNLKTDGTQASMGDQTFLQAWSFEDPDNPLSRASATRSREDVFATTAILDTALRRMTERDIQVSATMTTAWSPTLPKGTPRKRQTTRLFSLVERPALPLTPETAAVSPIATIQVGTTSSTVFVTLTSVTLTSVSTVVTLSSTVTPTSIKQACSQSSCSSTPAPTLSQPTETSKPSSGLSNGATAGIVIGVFFALSMLFCLFFWWWRRSGRTRRTSPTKKGWYSGILGTVSPLDNRINEKPELDDTGTMTAKKAELHGDAMVLELPSTQTPMNPVELPEDTVERESGQSSSGCIAAQRPPQRKQSSTSSTRHPWPAKMKSLPSAIPTPDLHSMGSHDELQGRTLVPAVSSDLVESGKQQSTIEGKTGELDNEEAKRRENYPKIRTNLKDRAEKTASRGMGNSLRTIAR</sequence>
<feature type="transmembrane region" description="Helical" evidence="2">
    <location>
        <begin position="188"/>
        <end position="211"/>
    </location>
</feature>
<keyword evidence="2" id="KW-0812">Transmembrane</keyword>
<dbReference type="AlphaFoldDB" id="A0A6A6HA12"/>
<evidence type="ECO:0008006" key="5">
    <source>
        <dbReference type="Google" id="ProtNLM"/>
    </source>
</evidence>
<evidence type="ECO:0000313" key="4">
    <source>
        <dbReference type="Proteomes" id="UP000800092"/>
    </source>
</evidence>
<dbReference type="EMBL" id="ML991795">
    <property type="protein sequence ID" value="KAF2234915.1"/>
    <property type="molecule type" value="Genomic_DNA"/>
</dbReference>
<keyword evidence="2" id="KW-1133">Transmembrane helix</keyword>